<protein>
    <submittedName>
        <fullName evidence="2">Uncharacterized protein</fullName>
    </submittedName>
</protein>
<accession>A0ABD1ELI9</accession>
<dbReference type="Proteomes" id="UP001566132">
    <property type="component" value="Unassembled WGS sequence"/>
</dbReference>
<reference evidence="2 3" key="1">
    <citation type="submission" date="2024-05" db="EMBL/GenBank/DDBJ databases">
        <title>Genetic variation in Jamaican populations of the coffee berry borer (Hypothenemus hampei).</title>
        <authorList>
            <person name="Errbii M."/>
            <person name="Myrie A."/>
        </authorList>
    </citation>
    <scope>NUCLEOTIDE SEQUENCE [LARGE SCALE GENOMIC DNA]</scope>
    <source>
        <strain evidence="2">JA-Hopewell-2020-01-JO</strain>
        <tissue evidence="2">Whole body</tissue>
    </source>
</reference>
<evidence type="ECO:0000256" key="1">
    <source>
        <dbReference type="SAM" id="MobiDB-lite"/>
    </source>
</evidence>
<feature type="compositionally biased region" description="Acidic residues" evidence="1">
    <location>
        <begin position="1"/>
        <end position="14"/>
    </location>
</feature>
<dbReference type="AlphaFoldDB" id="A0ABD1ELI9"/>
<gene>
    <name evidence="2" type="ORF">ABEB36_008325</name>
</gene>
<comment type="caution">
    <text evidence="2">The sequence shown here is derived from an EMBL/GenBank/DDBJ whole genome shotgun (WGS) entry which is preliminary data.</text>
</comment>
<name>A0ABD1ELI9_HYPHA</name>
<dbReference type="EMBL" id="JBDJPC010000006">
    <property type="protein sequence ID" value="KAL1497343.1"/>
    <property type="molecule type" value="Genomic_DNA"/>
</dbReference>
<proteinExistence type="predicted"/>
<feature type="region of interest" description="Disordered" evidence="1">
    <location>
        <begin position="1"/>
        <end position="28"/>
    </location>
</feature>
<keyword evidence="3" id="KW-1185">Reference proteome</keyword>
<evidence type="ECO:0000313" key="3">
    <source>
        <dbReference type="Proteomes" id="UP001566132"/>
    </source>
</evidence>
<sequence length="128" mass="14628">MDSEFSDTSSEMEDNGAGSAKKRKKTGRMTDVMKVLRAESHELGPNCFCKRLQCFKNVSEDERKKILHDFNALGNNNKQNSYLAGLITILPVMRRRPRKSEHNARPNSASFAYRVCIKAFESKKKKVE</sequence>
<evidence type="ECO:0000313" key="2">
    <source>
        <dbReference type="EMBL" id="KAL1497343.1"/>
    </source>
</evidence>
<organism evidence="2 3">
    <name type="scientific">Hypothenemus hampei</name>
    <name type="common">Coffee berry borer</name>
    <dbReference type="NCBI Taxonomy" id="57062"/>
    <lineage>
        <taxon>Eukaryota</taxon>
        <taxon>Metazoa</taxon>
        <taxon>Ecdysozoa</taxon>
        <taxon>Arthropoda</taxon>
        <taxon>Hexapoda</taxon>
        <taxon>Insecta</taxon>
        <taxon>Pterygota</taxon>
        <taxon>Neoptera</taxon>
        <taxon>Endopterygota</taxon>
        <taxon>Coleoptera</taxon>
        <taxon>Polyphaga</taxon>
        <taxon>Cucujiformia</taxon>
        <taxon>Curculionidae</taxon>
        <taxon>Scolytinae</taxon>
        <taxon>Hypothenemus</taxon>
    </lineage>
</organism>